<dbReference type="AlphaFoldDB" id="A0A8H7ZSK9"/>
<dbReference type="EMBL" id="JAEFCI010007959">
    <property type="protein sequence ID" value="KAG5458756.1"/>
    <property type="molecule type" value="Genomic_DNA"/>
</dbReference>
<feature type="non-terminal residue" evidence="2">
    <location>
        <position position="1"/>
    </location>
</feature>
<evidence type="ECO:0000256" key="1">
    <source>
        <dbReference type="SAM" id="Phobius"/>
    </source>
</evidence>
<gene>
    <name evidence="2" type="ORF">BJ554DRAFT_963</name>
</gene>
<organism evidence="2 3">
    <name type="scientific">Olpidium bornovanus</name>
    <dbReference type="NCBI Taxonomy" id="278681"/>
    <lineage>
        <taxon>Eukaryota</taxon>
        <taxon>Fungi</taxon>
        <taxon>Fungi incertae sedis</taxon>
        <taxon>Olpidiomycota</taxon>
        <taxon>Olpidiomycotina</taxon>
        <taxon>Olpidiomycetes</taxon>
        <taxon>Olpidiales</taxon>
        <taxon>Olpidiaceae</taxon>
        <taxon>Olpidium</taxon>
    </lineage>
</organism>
<comment type="caution">
    <text evidence="2">The sequence shown here is derived from an EMBL/GenBank/DDBJ whole genome shotgun (WGS) entry which is preliminary data.</text>
</comment>
<accession>A0A8H7ZSK9</accession>
<reference evidence="2 3" key="1">
    <citation type="journal article" name="Sci. Rep.">
        <title>Genome-scale phylogenetic analyses confirm Olpidium as the closest living zoosporic fungus to the non-flagellated, terrestrial fungi.</title>
        <authorList>
            <person name="Chang Y."/>
            <person name="Rochon D."/>
            <person name="Sekimoto S."/>
            <person name="Wang Y."/>
            <person name="Chovatia M."/>
            <person name="Sandor L."/>
            <person name="Salamov A."/>
            <person name="Grigoriev I.V."/>
            <person name="Stajich J.E."/>
            <person name="Spatafora J.W."/>
        </authorList>
    </citation>
    <scope>NUCLEOTIDE SEQUENCE [LARGE SCALE GENOMIC DNA]</scope>
    <source>
        <strain evidence="2">S191</strain>
    </source>
</reference>
<feature type="transmembrane region" description="Helical" evidence="1">
    <location>
        <begin position="82"/>
        <end position="101"/>
    </location>
</feature>
<proteinExistence type="predicted"/>
<evidence type="ECO:0000313" key="3">
    <source>
        <dbReference type="Proteomes" id="UP000673691"/>
    </source>
</evidence>
<keyword evidence="1" id="KW-1133">Transmembrane helix</keyword>
<keyword evidence="3" id="KW-1185">Reference proteome</keyword>
<sequence>HRDGAEDGDLPQQYTTQPREIAVVLIVNYETPHEAHASLTFADSPGIFPPAYQFPVDHVLALGADYRERQQLLKNRAYLNRVAASFMLALIGDLALSYPLFKNRQLLRCQRVCLTDHRDNVHPRPQPSHQLNVEFPKAATFTSFGLHCLAGRFQDSLRRAEKNLLANVRMACWDDEIQKRVYCGQRLSEFRSDAGVENRALFCTSVVLKFRIPLDPGLLCQNFVVLQLDIVKDFAEARRRRRESIRSCTTDRLACPEPLINRSAAPLFIVERVTEPREPKFSVDPDALLCMVRSAFFFFFFFFFFSPPSVRLGPALPWRRAGKRRGRLF</sequence>
<keyword evidence="1" id="KW-0812">Transmembrane</keyword>
<evidence type="ECO:0000313" key="2">
    <source>
        <dbReference type="EMBL" id="KAG5458756.1"/>
    </source>
</evidence>
<protein>
    <submittedName>
        <fullName evidence="2">Uncharacterized protein</fullName>
    </submittedName>
</protein>
<name>A0A8H7ZSK9_9FUNG</name>
<keyword evidence="1" id="KW-0472">Membrane</keyword>
<dbReference type="Proteomes" id="UP000673691">
    <property type="component" value="Unassembled WGS sequence"/>
</dbReference>